<comment type="subcellular location">
    <subcellularLocation>
        <location evidence="1 6">Secreted</location>
    </subcellularLocation>
</comment>
<evidence type="ECO:0000256" key="1">
    <source>
        <dbReference type="ARBA" id="ARBA00004613"/>
    </source>
</evidence>
<feature type="signal peptide" evidence="6">
    <location>
        <begin position="1"/>
        <end position="27"/>
    </location>
</feature>
<protein>
    <recommendedName>
        <fullName evidence="6">S-protein homolog</fullName>
    </recommendedName>
</protein>
<keyword evidence="5 6" id="KW-0732">Signal</keyword>
<feature type="chain" id="PRO_5025082143" description="S-protein homolog" evidence="6">
    <location>
        <begin position="28"/>
        <end position="137"/>
    </location>
</feature>
<keyword evidence="3 6" id="KW-0713">Self-incompatibility</keyword>
<evidence type="ECO:0000256" key="5">
    <source>
        <dbReference type="ARBA" id="ARBA00022729"/>
    </source>
</evidence>
<evidence type="ECO:0000256" key="4">
    <source>
        <dbReference type="ARBA" id="ARBA00022525"/>
    </source>
</evidence>
<dbReference type="InterPro" id="IPR010264">
    <property type="entry name" value="Self-incomp_S1"/>
</dbReference>
<name>A0A2P5EBW2_TREOI</name>
<dbReference type="OrthoDB" id="1938697at2759"/>
<dbReference type="PANTHER" id="PTHR31232">
    <property type="match status" value="1"/>
</dbReference>
<dbReference type="AlphaFoldDB" id="A0A2P5EBW2"/>
<dbReference type="Proteomes" id="UP000237000">
    <property type="component" value="Unassembled WGS sequence"/>
</dbReference>
<dbReference type="Pfam" id="PF05938">
    <property type="entry name" value="Self-incomp_S1"/>
    <property type="match status" value="1"/>
</dbReference>
<evidence type="ECO:0000256" key="2">
    <source>
        <dbReference type="ARBA" id="ARBA00005581"/>
    </source>
</evidence>
<dbReference type="EMBL" id="JXTC01000184">
    <property type="protein sequence ID" value="PON83029.1"/>
    <property type="molecule type" value="Genomic_DNA"/>
</dbReference>
<dbReference type="InParanoid" id="A0A2P5EBW2"/>
<evidence type="ECO:0000256" key="3">
    <source>
        <dbReference type="ARBA" id="ARBA00022471"/>
    </source>
</evidence>
<reference evidence="8" key="1">
    <citation type="submission" date="2016-06" db="EMBL/GenBank/DDBJ databases">
        <title>Parallel loss of symbiosis genes in relatives of nitrogen-fixing non-legume Parasponia.</title>
        <authorList>
            <person name="Van Velzen R."/>
            <person name="Holmer R."/>
            <person name="Bu F."/>
            <person name="Rutten L."/>
            <person name="Van Zeijl A."/>
            <person name="Liu W."/>
            <person name="Santuari L."/>
            <person name="Cao Q."/>
            <person name="Sharma T."/>
            <person name="Shen D."/>
            <person name="Roswanjaya Y."/>
            <person name="Wardhani T."/>
            <person name="Kalhor M.S."/>
            <person name="Jansen J."/>
            <person name="Van den Hoogen J."/>
            <person name="Gungor B."/>
            <person name="Hartog M."/>
            <person name="Hontelez J."/>
            <person name="Verver J."/>
            <person name="Yang W.-C."/>
            <person name="Schijlen E."/>
            <person name="Repin R."/>
            <person name="Schilthuizen M."/>
            <person name="Schranz E."/>
            <person name="Heidstra R."/>
            <person name="Miyata K."/>
            <person name="Fedorova E."/>
            <person name="Kohlen W."/>
            <person name="Bisseling T."/>
            <person name="Smit S."/>
            <person name="Geurts R."/>
        </authorList>
    </citation>
    <scope>NUCLEOTIDE SEQUENCE [LARGE SCALE GENOMIC DNA]</scope>
    <source>
        <strain evidence="8">cv. RG33-2</strain>
    </source>
</reference>
<keyword evidence="8" id="KW-1185">Reference proteome</keyword>
<gene>
    <name evidence="7" type="ORF">TorRG33x02_211380</name>
</gene>
<comment type="similarity">
    <text evidence="2 6">Belongs to the plant self-incompatibility (S1) protein family.</text>
</comment>
<evidence type="ECO:0000313" key="7">
    <source>
        <dbReference type="EMBL" id="PON83029.1"/>
    </source>
</evidence>
<keyword evidence="4 6" id="KW-0964">Secreted</keyword>
<evidence type="ECO:0000313" key="8">
    <source>
        <dbReference type="Proteomes" id="UP000237000"/>
    </source>
</evidence>
<dbReference type="GO" id="GO:0060320">
    <property type="term" value="P:rejection of self pollen"/>
    <property type="evidence" value="ECO:0007669"/>
    <property type="project" value="UniProtKB-KW"/>
</dbReference>
<dbReference type="GO" id="GO:0005576">
    <property type="term" value="C:extracellular region"/>
    <property type="evidence" value="ECO:0007669"/>
    <property type="project" value="UniProtKB-SubCell"/>
</dbReference>
<organism evidence="7 8">
    <name type="scientific">Trema orientale</name>
    <name type="common">Charcoal tree</name>
    <name type="synonym">Celtis orientalis</name>
    <dbReference type="NCBI Taxonomy" id="63057"/>
    <lineage>
        <taxon>Eukaryota</taxon>
        <taxon>Viridiplantae</taxon>
        <taxon>Streptophyta</taxon>
        <taxon>Embryophyta</taxon>
        <taxon>Tracheophyta</taxon>
        <taxon>Spermatophyta</taxon>
        <taxon>Magnoliopsida</taxon>
        <taxon>eudicotyledons</taxon>
        <taxon>Gunneridae</taxon>
        <taxon>Pentapetalae</taxon>
        <taxon>rosids</taxon>
        <taxon>fabids</taxon>
        <taxon>Rosales</taxon>
        <taxon>Cannabaceae</taxon>
        <taxon>Trema</taxon>
    </lineage>
</organism>
<sequence>MIKPNGALVLMMVMIIIAWSPVLPVSANVQASITNKLGGGKNLSLHCQSKDDDLGQQNISNDASFSWEFSVNPWGTTLFFCVLGWESVGNYEFDAYSFARDRVRCENRCAWLVSAEGIYGLNDQTGFWEYVYSWPAP</sequence>
<evidence type="ECO:0000256" key="6">
    <source>
        <dbReference type="RuleBase" id="RU367044"/>
    </source>
</evidence>
<dbReference type="PANTHER" id="PTHR31232:SF18">
    <property type="entry name" value="S-PROTEIN HOMOLOG"/>
    <property type="match status" value="1"/>
</dbReference>
<accession>A0A2P5EBW2</accession>
<comment type="caution">
    <text evidence="7">The sequence shown here is derived from an EMBL/GenBank/DDBJ whole genome shotgun (WGS) entry which is preliminary data.</text>
</comment>
<proteinExistence type="inferred from homology"/>